<accession>A0A8H7C3I9</accession>
<sequence>MNLELIAGIKNADGLIRAQKELKAYMEFVNDVRQFSMDLTDYLEQQRQQLTKHAKRFEADIRKFRNEIADPDGKIKLLLTASAVSLKAFASFRSRVLLHRQVLPSSYL</sequence>
<comment type="caution">
    <text evidence="1">The sequence shown here is derived from an EMBL/GenBank/DDBJ whole genome shotgun (WGS) entry which is preliminary data.</text>
</comment>
<dbReference type="AlphaFoldDB" id="A0A8H7C3I9"/>
<protein>
    <submittedName>
        <fullName evidence="1">Uncharacterized protein</fullName>
    </submittedName>
</protein>
<evidence type="ECO:0000313" key="2">
    <source>
        <dbReference type="Proteomes" id="UP000629468"/>
    </source>
</evidence>
<dbReference type="Proteomes" id="UP000629468">
    <property type="component" value="Unassembled WGS sequence"/>
</dbReference>
<evidence type="ECO:0000313" key="1">
    <source>
        <dbReference type="EMBL" id="KAF7761331.1"/>
    </source>
</evidence>
<proteinExistence type="predicted"/>
<reference evidence="1 2" key="1">
    <citation type="journal article" name="Sci. Rep.">
        <title>Telomere-to-telomere assembled and centromere annotated genomes of the two main subspecies of the button mushroom Agaricus bisporus reveal especially polymorphic chromosome ends.</title>
        <authorList>
            <person name="Sonnenberg A.S.M."/>
            <person name="Sedaghat-Telgerd N."/>
            <person name="Lavrijssen B."/>
            <person name="Ohm R.A."/>
            <person name="Hendrickx P.M."/>
            <person name="Scholtmeijer K."/>
            <person name="Baars J.J.P."/>
            <person name="van Peer A."/>
        </authorList>
    </citation>
    <scope>NUCLEOTIDE SEQUENCE [LARGE SCALE GENOMIC DNA]</scope>
    <source>
        <strain evidence="1 2">H119_p4</strain>
    </source>
</reference>
<name>A0A8H7C3I9_AGABI</name>
<dbReference type="EMBL" id="JABXXO010000014">
    <property type="protein sequence ID" value="KAF7761331.1"/>
    <property type="molecule type" value="Genomic_DNA"/>
</dbReference>
<gene>
    <name evidence="1" type="ORF">Agabi119p4_10740</name>
</gene>
<organism evidence="1 2">
    <name type="scientific">Agaricus bisporus var. burnettii</name>
    <dbReference type="NCBI Taxonomy" id="192524"/>
    <lineage>
        <taxon>Eukaryota</taxon>
        <taxon>Fungi</taxon>
        <taxon>Dikarya</taxon>
        <taxon>Basidiomycota</taxon>
        <taxon>Agaricomycotina</taxon>
        <taxon>Agaricomycetes</taxon>
        <taxon>Agaricomycetidae</taxon>
        <taxon>Agaricales</taxon>
        <taxon>Agaricineae</taxon>
        <taxon>Agaricaceae</taxon>
        <taxon>Agaricus</taxon>
    </lineage>
</organism>